<dbReference type="InterPro" id="IPR011538">
    <property type="entry name" value="Nuo51_FMN-bd"/>
</dbReference>
<reference evidence="12 13" key="1">
    <citation type="submission" date="2021-01" db="EMBL/GenBank/DDBJ databases">
        <title>Whole genome shotgun sequence of Actinoplanes couchii NBRC 106145.</title>
        <authorList>
            <person name="Komaki H."/>
            <person name="Tamura T."/>
        </authorList>
    </citation>
    <scope>NUCLEOTIDE SEQUENCE [LARGE SCALE GENOMIC DNA]</scope>
    <source>
        <strain evidence="12 13">NBRC 106145</strain>
    </source>
</reference>
<evidence type="ECO:0000256" key="8">
    <source>
        <dbReference type="ARBA" id="ARBA00023004"/>
    </source>
</evidence>
<dbReference type="Gene3D" id="3.10.20.600">
    <property type="match status" value="1"/>
</dbReference>
<evidence type="ECO:0000256" key="9">
    <source>
        <dbReference type="ARBA" id="ARBA00023014"/>
    </source>
</evidence>
<evidence type="ECO:0000256" key="2">
    <source>
        <dbReference type="ARBA" id="ARBA00001966"/>
    </source>
</evidence>
<feature type="domain" description="NADH-ubiquinone oxidoreductase 51kDa subunit iron-sulphur binding" evidence="11">
    <location>
        <begin position="310"/>
        <end position="392"/>
    </location>
</feature>
<feature type="domain" description="NADH-ubiquinone oxidoreductase 51kDa subunit FMN-binding" evidence="10">
    <location>
        <begin position="39"/>
        <end position="189"/>
    </location>
</feature>
<organism evidence="12 13">
    <name type="scientific">Actinoplanes couchii</name>
    <dbReference type="NCBI Taxonomy" id="403638"/>
    <lineage>
        <taxon>Bacteria</taxon>
        <taxon>Bacillati</taxon>
        <taxon>Actinomycetota</taxon>
        <taxon>Actinomycetes</taxon>
        <taxon>Micromonosporales</taxon>
        <taxon>Micromonosporaceae</taxon>
        <taxon>Actinoplanes</taxon>
    </lineage>
</organism>
<name>A0ABQ3XI74_9ACTN</name>
<evidence type="ECO:0000256" key="1">
    <source>
        <dbReference type="ARBA" id="ARBA00001917"/>
    </source>
</evidence>
<keyword evidence="8" id="KW-0408">Iron</keyword>
<keyword evidence="9" id="KW-0411">Iron-sulfur</keyword>
<dbReference type="SUPFAM" id="SSF142019">
    <property type="entry name" value="Nqo1 FMN-binding domain-like"/>
    <property type="match status" value="1"/>
</dbReference>
<dbReference type="InterPro" id="IPR037207">
    <property type="entry name" value="Nuop51_4Fe4S-bd_sf"/>
</dbReference>
<sequence>MTSMMTAPVARVEQRLLTGDAAHGPLPALTGAEIIAMARDAGITGRGGAGFPVWRKLSAVAGTGRPAVVIANAAEGEPAAGKDKALLTTAPGLILDGLQLVARATGAKSVHFYGPAAALGPIGALVRRRGEAVELHAAPDAFVSGEESAVVGAVSGRGAVPADKRVRITESGVGGAPTLVQNVETLAHLALIARYGPAWFRSAGTVDEPGTFLATVSGSVNRPGIVVEAGYGVPLGDLITAAGRRVLAAASDRVSAAGIQAVLIGGYHGGWVPADPTLPVSREMLAPYRAAPGAGVVIALPAGSCGLTETARIANYLAGEVAGQCGPCVNGPPRMAETLADLARRRNRPGLPAEVERLARLVSGRVACRHPDGTARLVVSAMRAFDADVSAHLAGRCLALEGSW</sequence>
<evidence type="ECO:0000256" key="4">
    <source>
        <dbReference type="ARBA" id="ARBA00022485"/>
    </source>
</evidence>
<keyword evidence="7" id="KW-0479">Metal-binding</keyword>
<evidence type="ECO:0000256" key="3">
    <source>
        <dbReference type="ARBA" id="ARBA00007523"/>
    </source>
</evidence>
<keyword evidence="13" id="KW-1185">Reference proteome</keyword>
<protein>
    <submittedName>
        <fullName evidence="12">Uncharacterized protein</fullName>
    </submittedName>
</protein>
<keyword evidence="5" id="KW-0285">Flavoprotein</keyword>
<dbReference type="Gene3D" id="3.40.50.11540">
    <property type="entry name" value="NADH-ubiquinone oxidoreductase 51kDa subunit"/>
    <property type="match status" value="1"/>
</dbReference>
<dbReference type="SUPFAM" id="SSF142984">
    <property type="entry name" value="Nqo1 middle domain-like"/>
    <property type="match status" value="1"/>
</dbReference>
<evidence type="ECO:0000256" key="5">
    <source>
        <dbReference type="ARBA" id="ARBA00022630"/>
    </source>
</evidence>
<comment type="similarity">
    <text evidence="3">Belongs to the complex I 51 kDa subunit family.</text>
</comment>
<evidence type="ECO:0000259" key="11">
    <source>
        <dbReference type="Pfam" id="PF10589"/>
    </source>
</evidence>
<dbReference type="InterPro" id="IPR050837">
    <property type="entry name" value="ComplexI_51kDa_subunit"/>
</dbReference>
<evidence type="ECO:0000313" key="12">
    <source>
        <dbReference type="EMBL" id="GID58194.1"/>
    </source>
</evidence>
<gene>
    <name evidence="12" type="ORF">Aco03nite_065980</name>
</gene>
<dbReference type="SUPFAM" id="SSF140490">
    <property type="entry name" value="Nqo1C-terminal domain-like"/>
    <property type="match status" value="1"/>
</dbReference>
<evidence type="ECO:0000313" key="13">
    <source>
        <dbReference type="Proteomes" id="UP000612282"/>
    </source>
</evidence>
<dbReference type="PANTHER" id="PTHR11780:SF10">
    <property type="entry name" value="NADH DEHYDROGENASE [UBIQUINONE] FLAVOPROTEIN 1, MITOCHONDRIAL"/>
    <property type="match status" value="1"/>
</dbReference>
<dbReference type="InterPro" id="IPR019575">
    <property type="entry name" value="Nuop51_4Fe4S-bd"/>
</dbReference>
<dbReference type="EMBL" id="BOMG01000082">
    <property type="protein sequence ID" value="GID58194.1"/>
    <property type="molecule type" value="Genomic_DNA"/>
</dbReference>
<keyword evidence="6" id="KW-0288">FMN</keyword>
<dbReference type="Gene3D" id="1.20.1440.230">
    <property type="entry name" value="NADH-ubiquinone oxidoreductase 51kDa subunit, iron-sulphur binding domain"/>
    <property type="match status" value="1"/>
</dbReference>
<comment type="cofactor">
    <cofactor evidence="2">
        <name>[4Fe-4S] cluster</name>
        <dbReference type="ChEBI" id="CHEBI:49883"/>
    </cofactor>
</comment>
<keyword evidence="4" id="KW-0004">4Fe-4S</keyword>
<dbReference type="RefSeq" id="WP_203801885.1">
    <property type="nucleotide sequence ID" value="NZ_BAAAQE010000006.1"/>
</dbReference>
<dbReference type="InterPro" id="IPR037225">
    <property type="entry name" value="Nuo51_FMN-bd_sf"/>
</dbReference>
<dbReference type="Pfam" id="PF10589">
    <property type="entry name" value="NADH_4Fe-4S"/>
    <property type="match status" value="1"/>
</dbReference>
<comment type="cofactor">
    <cofactor evidence="1">
        <name>FMN</name>
        <dbReference type="ChEBI" id="CHEBI:58210"/>
    </cofactor>
</comment>
<accession>A0ABQ3XI74</accession>
<evidence type="ECO:0000256" key="7">
    <source>
        <dbReference type="ARBA" id="ARBA00022723"/>
    </source>
</evidence>
<evidence type="ECO:0000259" key="10">
    <source>
        <dbReference type="Pfam" id="PF01512"/>
    </source>
</evidence>
<comment type="caution">
    <text evidence="12">The sequence shown here is derived from an EMBL/GenBank/DDBJ whole genome shotgun (WGS) entry which is preliminary data.</text>
</comment>
<evidence type="ECO:0000256" key="6">
    <source>
        <dbReference type="ARBA" id="ARBA00022643"/>
    </source>
</evidence>
<dbReference type="Proteomes" id="UP000612282">
    <property type="component" value="Unassembled WGS sequence"/>
</dbReference>
<proteinExistence type="inferred from homology"/>
<dbReference type="Pfam" id="PF01512">
    <property type="entry name" value="Complex1_51K"/>
    <property type="match status" value="1"/>
</dbReference>
<dbReference type="PANTHER" id="PTHR11780">
    <property type="entry name" value="NADH-UBIQUINONE OXIDOREDUCTASE FLAVOPROTEIN 1 NDUFV1"/>
    <property type="match status" value="1"/>
</dbReference>